<feature type="domain" description="Pol beta superfamily nucleotidyltransferase in conflict systems" evidence="2">
    <location>
        <begin position="10"/>
        <end position="267"/>
    </location>
</feature>
<sequence>MSGAEKLLELLAAWGREAVATYGADGAFAFGSLVYLDGEQLTSSSDIDLVIIVPKTLEGPVARTEWLEAFYPHKESLESDLLKVLQRNVIEEPFSSVVPVTQLEIDRDLHKQNLPEFYSANQFLDLVADIRTDGLAGARTMPCHRFVAGSLSMTQSMRHRFLGVAANTRRLLLEPYSGGDPIPKPIMRAAAMARRLAVSAAENGSEYDLRLGLDYVTQYLLANESSSERLHNLNKIVSERRGGRGHGGPLTEADQLLLAEIVYELATREDDTTTTPPGGSGGALSKNNRAAKEPIPATPQAETKRPERPSSSASSEQIEGEKDTLKAISDPSSAPPAFKTQSTLAFFSDRFRQAFPGVRETTWFDDPDDILDRLGRLLKDPIKFADASPIWWWRGGNFQIEEFKQVGSGVAIMNHDELKVRRAAAVPGQTYKWDFVYVETDAMEPTGLYDYAEYPLEERLRDRSYITEEYGLFKGEHAITRDEYDDGGTYLDGSYVDTIGQTELRVRYVTPYNFVIAPQGSPINNAAFDKDLVAILDSALNGNPAETIEKLKREVARLPLKREF</sequence>
<gene>
    <name evidence="3" type="ORF">GRI48_00065</name>
</gene>
<comment type="caution">
    <text evidence="3">The sequence shown here is derived from an EMBL/GenBank/DDBJ whole genome shotgun (WGS) entry which is preliminary data.</text>
</comment>
<proteinExistence type="predicted"/>
<evidence type="ECO:0000259" key="2">
    <source>
        <dbReference type="Pfam" id="PF20697"/>
    </source>
</evidence>
<evidence type="ECO:0000256" key="1">
    <source>
        <dbReference type="SAM" id="MobiDB-lite"/>
    </source>
</evidence>
<evidence type="ECO:0000313" key="4">
    <source>
        <dbReference type="Proteomes" id="UP000445582"/>
    </source>
</evidence>
<dbReference type="RefSeq" id="WP_160669582.1">
    <property type="nucleotide sequence ID" value="NZ_WTYN01000001.1"/>
</dbReference>
<evidence type="ECO:0000313" key="3">
    <source>
        <dbReference type="EMBL" id="MXO61400.1"/>
    </source>
</evidence>
<dbReference type="Proteomes" id="UP000445582">
    <property type="component" value="Unassembled WGS sequence"/>
</dbReference>
<dbReference type="InterPro" id="IPR049153">
    <property type="entry name" value="NTase-conflict"/>
</dbReference>
<dbReference type="EMBL" id="WTYN01000001">
    <property type="protein sequence ID" value="MXO61400.1"/>
    <property type="molecule type" value="Genomic_DNA"/>
</dbReference>
<name>A0A844YA76_9SPHN</name>
<dbReference type="Pfam" id="PF20697">
    <property type="entry name" value="NTase-conflict"/>
    <property type="match status" value="1"/>
</dbReference>
<organism evidence="3 4">
    <name type="scientific">Qipengyuania oceanensis</name>
    <dbReference type="NCBI Taxonomy" id="1463597"/>
    <lineage>
        <taxon>Bacteria</taxon>
        <taxon>Pseudomonadati</taxon>
        <taxon>Pseudomonadota</taxon>
        <taxon>Alphaproteobacteria</taxon>
        <taxon>Sphingomonadales</taxon>
        <taxon>Erythrobacteraceae</taxon>
        <taxon>Qipengyuania</taxon>
    </lineage>
</organism>
<reference evidence="3 4" key="1">
    <citation type="submission" date="2019-12" db="EMBL/GenBank/DDBJ databases">
        <title>Genomic-based taxomic classification of the family Erythrobacteraceae.</title>
        <authorList>
            <person name="Xu L."/>
        </authorList>
    </citation>
    <scope>NUCLEOTIDE SEQUENCE [LARGE SCALE GENOMIC DNA]</scope>
    <source>
        <strain evidence="3 4">MCCC 1A09965</strain>
    </source>
</reference>
<dbReference type="AlphaFoldDB" id="A0A844YA76"/>
<keyword evidence="4" id="KW-1185">Reference proteome</keyword>
<protein>
    <recommendedName>
        <fullName evidence="2">Pol beta superfamily nucleotidyltransferase in conflict systems domain-containing protein</fullName>
    </recommendedName>
</protein>
<accession>A0A844YA76</accession>
<dbReference type="OrthoDB" id="8481752at2"/>
<feature type="region of interest" description="Disordered" evidence="1">
    <location>
        <begin position="268"/>
        <end position="336"/>
    </location>
</feature>